<protein>
    <recommendedName>
        <fullName evidence="2">Ubiquitin 3 binding protein But2 C-terminal domain-containing protein</fullName>
    </recommendedName>
</protein>
<organism evidence="3 4">
    <name type="scientific">Clohesyomyces aquaticus</name>
    <dbReference type="NCBI Taxonomy" id="1231657"/>
    <lineage>
        <taxon>Eukaryota</taxon>
        <taxon>Fungi</taxon>
        <taxon>Dikarya</taxon>
        <taxon>Ascomycota</taxon>
        <taxon>Pezizomycotina</taxon>
        <taxon>Dothideomycetes</taxon>
        <taxon>Pleosporomycetidae</taxon>
        <taxon>Pleosporales</taxon>
        <taxon>Lindgomycetaceae</taxon>
        <taxon>Clohesyomyces</taxon>
    </lineage>
</organism>
<evidence type="ECO:0000256" key="1">
    <source>
        <dbReference type="SAM" id="SignalP"/>
    </source>
</evidence>
<keyword evidence="4" id="KW-1185">Reference proteome</keyword>
<dbReference type="OrthoDB" id="5356630at2759"/>
<gene>
    <name evidence="3" type="ORF">BCR34DRAFT_225961</name>
</gene>
<sequence>MKFSTTIATAILGFSSSILAAPVTQARDNSHLIPDVTSLYHGYGGKIEYAVPKGKVSRVQSGNDDISTLVTFYFGSATQGKTCQFNFELNDPGYVINGDNIDVFRSSQYPTSNSPGWGPPSNYRDVQLGRMKVVAGGSAVPQWGSFQFPCPTGQSKGFEVTPTGDKMSVEWVAGVDGPWISYW</sequence>
<dbReference type="Pfam" id="PF09792">
    <property type="entry name" value="But2"/>
    <property type="match status" value="1"/>
</dbReference>
<comment type="caution">
    <text evidence="3">The sequence shown here is derived from an EMBL/GenBank/DDBJ whole genome shotgun (WGS) entry which is preliminary data.</text>
</comment>
<dbReference type="Proteomes" id="UP000193144">
    <property type="component" value="Unassembled WGS sequence"/>
</dbReference>
<feature type="chain" id="PRO_5013141478" description="Ubiquitin 3 binding protein But2 C-terminal domain-containing protein" evidence="1">
    <location>
        <begin position="21"/>
        <end position="183"/>
    </location>
</feature>
<dbReference type="InterPro" id="IPR018620">
    <property type="entry name" value="Ubiquitin3-bd_protein_But2_C"/>
</dbReference>
<feature type="signal peptide" evidence="1">
    <location>
        <begin position="1"/>
        <end position="20"/>
    </location>
</feature>
<name>A0A1Y1Y8F5_9PLEO</name>
<dbReference type="EMBL" id="MCFA01000313">
    <property type="protein sequence ID" value="ORX94301.1"/>
    <property type="molecule type" value="Genomic_DNA"/>
</dbReference>
<dbReference type="AlphaFoldDB" id="A0A1Y1Y8F5"/>
<proteinExistence type="predicted"/>
<keyword evidence="1" id="KW-0732">Signal</keyword>
<reference evidence="3 4" key="1">
    <citation type="submission" date="2016-07" db="EMBL/GenBank/DDBJ databases">
        <title>Pervasive Adenine N6-methylation of Active Genes in Fungi.</title>
        <authorList>
            <consortium name="DOE Joint Genome Institute"/>
            <person name="Mondo S.J."/>
            <person name="Dannebaum R.O."/>
            <person name="Kuo R.C."/>
            <person name="Labutti K."/>
            <person name="Haridas S."/>
            <person name="Kuo A."/>
            <person name="Salamov A."/>
            <person name="Ahrendt S.R."/>
            <person name="Lipzen A."/>
            <person name="Sullivan W."/>
            <person name="Andreopoulos W.B."/>
            <person name="Clum A."/>
            <person name="Lindquist E."/>
            <person name="Daum C."/>
            <person name="Ramamoorthy G.K."/>
            <person name="Gryganskyi A."/>
            <person name="Culley D."/>
            <person name="Magnuson J.K."/>
            <person name="James T.Y."/>
            <person name="O'Malley M.A."/>
            <person name="Stajich J.E."/>
            <person name="Spatafora J.W."/>
            <person name="Visel A."/>
            <person name="Grigoriev I.V."/>
        </authorList>
    </citation>
    <scope>NUCLEOTIDE SEQUENCE [LARGE SCALE GENOMIC DNA]</scope>
    <source>
        <strain evidence="3 4">CBS 115471</strain>
    </source>
</reference>
<evidence type="ECO:0000259" key="2">
    <source>
        <dbReference type="Pfam" id="PF09792"/>
    </source>
</evidence>
<evidence type="ECO:0000313" key="4">
    <source>
        <dbReference type="Proteomes" id="UP000193144"/>
    </source>
</evidence>
<accession>A0A1Y1Y8F5</accession>
<feature type="domain" description="Ubiquitin 3 binding protein But2 C-terminal" evidence="2">
    <location>
        <begin position="56"/>
        <end position="172"/>
    </location>
</feature>
<evidence type="ECO:0000313" key="3">
    <source>
        <dbReference type="EMBL" id="ORX94301.1"/>
    </source>
</evidence>